<reference evidence="2" key="1">
    <citation type="journal article" date="2019" name="PLoS Negl. Trop. Dis.">
        <title>Revisiting the worldwide diversity of Leptospira species in the environment.</title>
        <authorList>
            <person name="Vincent A.T."/>
            <person name="Schiettekatte O."/>
            <person name="Bourhy P."/>
            <person name="Veyrier F.J."/>
            <person name="Picardeau M."/>
        </authorList>
    </citation>
    <scope>NUCLEOTIDE SEQUENCE [LARGE SCALE GENOMIC DNA]</scope>
    <source>
        <strain evidence="2">SCS5</strain>
    </source>
</reference>
<dbReference type="AlphaFoldDB" id="A0A4R9GNN1"/>
<accession>A0A4R9GNN1</accession>
<dbReference type="PANTHER" id="PTHR43415:SF3">
    <property type="entry name" value="GNAT-FAMILY ACETYLTRANSFERASE"/>
    <property type="match status" value="1"/>
</dbReference>
<feature type="domain" description="N-acetyltransferase" evidence="1">
    <location>
        <begin position="2"/>
        <end position="155"/>
    </location>
</feature>
<dbReference type="Gene3D" id="3.40.630.30">
    <property type="match status" value="1"/>
</dbReference>
<organism evidence="2 3">
    <name type="scientific">Leptospira fluminis</name>
    <dbReference type="NCBI Taxonomy" id="2484979"/>
    <lineage>
        <taxon>Bacteria</taxon>
        <taxon>Pseudomonadati</taxon>
        <taxon>Spirochaetota</taxon>
        <taxon>Spirochaetia</taxon>
        <taxon>Leptospirales</taxon>
        <taxon>Leptospiraceae</taxon>
        <taxon>Leptospira</taxon>
    </lineage>
</organism>
<evidence type="ECO:0000313" key="3">
    <source>
        <dbReference type="Proteomes" id="UP000297855"/>
    </source>
</evidence>
<evidence type="ECO:0000259" key="1">
    <source>
        <dbReference type="PROSITE" id="PS51186"/>
    </source>
</evidence>
<dbReference type="EMBL" id="RQEV01000012">
    <property type="protein sequence ID" value="TGK17256.1"/>
    <property type="molecule type" value="Genomic_DNA"/>
</dbReference>
<dbReference type="PROSITE" id="PS51186">
    <property type="entry name" value="GNAT"/>
    <property type="match status" value="1"/>
</dbReference>
<dbReference type="InterPro" id="IPR000182">
    <property type="entry name" value="GNAT_dom"/>
</dbReference>
<dbReference type="OrthoDB" id="9795206at2"/>
<dbReference type="SUPFAM" id="SSF55729">
    <property type="entry name" value="Acyl-CoA N-acyltransferases (Nat)"/>
    <property type="match status" value="1"/>
</dbReference>
<sequence>MLNLRRAQKEDLLLLFDWANDPETRKAAFNSEQIPIEKHTSWFLGKLAHVDSDIYILEYNNISIGQVRFDKREEDGAFLIDYSIDLKYRGRGFGSEIIALGLRAQTEKFGKAPTFVAFVKKQNVASQKCFLKVGFRQESSESEFVTYKYSERYEK</sequence>
<dbReference type="PANTHER" id="PTHR43415">
    <property type="entry name" value="SPERMIDINE N(1)-ACETYLTRANSFERASE"/>
    <property type="match status" value="1"/>
</dbReference>
<keyword evidence="2" id="KW-0808">Transferase</keyword>
<proteinExistence type="predicted"/>
<dbReference type="Pfam" id="PF13302">
    <property type="entry name" value="Acetyltransf_3"/>
    <property type="match status" value="1"/>
</dbReference>
<evidence type="ECO:0000313" key="2">
    <source>
        <dbReference type="EMBL" id="TGK17256.1"/>
    </source>
</evidence>
<dbReference type="InterPro" id="IPR016181">
    <property type="entry name" value="Acyl_CoA_acyltransferase"/>
</dbReference>
<comment type="caution">
    <text evidence="2">The sequence shown here is derived from an EMBL/GenBank/DDBJ whole genome shotgun (WGS) entry which is preliminary data.</text>
</comment>
<name>A0A4R9GNN1_9LEPT</name>
<gene>
    <name evidence="2" type="ORF">EHO61_12645</name>
</gene>
<dbReference type="GO" id="GO:0016747">
    <property type="term" value="F:acyltransferase activity, transferring groups other than amino-acyl groups"/>
    <property type="evidence" value="ECO:0007669"/>
    <property type="project" value="InterPro"/>
</dbReference>
<keyword evidence="3" id="KW-1185">Reference proteome</keyword>
<dbReference type="Proteomes" id="UP000297855">
    <property type="component" value="Unassembled WGS sequence"/>
</dbReference>
<protein>
    <submittedName>
        <fullName evidence="2">N-acetyltransferase</fullName>
    </submittedName>
</protein>